<accession>A0AB34PE26</accession>
<name>A0AB34PE26_9PORP</name>
<proteinExistence type="predicted"/>
<dbReference type="AlphaFoldDB" id="A0AB34PE26"/>
<feature type="non-terminal residue" evidence="1">
    <location>
        <position position="144"/>
    </location>
</feature>
<evidence type="ECO:0000313" key="1">
    <source>
        <dbReference type="EMBL" id="KGN93149.1"/>
    </source>
</evidence>
<comment type="caution">
    <text evidence="1">The sequence shown here is derived from an EMBL/GenBank/DDBJ whole genome shotgun (WGS) entry which is preliminary data.</text>
</comment>
<evidence type="ECO:0000313" key="2">
    <source>
        <dbReference type="Proteomes" id="UP000030136"/>
    </source>
</evidence>
<dbReference type="Proteomes" id="UP000030136">
    <property type="component" value="Unassembled WGS sequence"/>
</dbReference>
<gene>
    <name evidence="1" type="ORF">HQ38_09610</name>
</gene>
<organism evidence="1 2">
    <name type="scientific">Porphyromonas crevioricanis</name>
    <dbReference type="NCBI Taxonomy" id="393921"/>
    <lineage>
        <taxon>Bacteria</taxon>
        <taxon>Pseudomonadati</taxon>
        <taxon>Bacteroidota</taxon>
        <taxon>Bacteroidia</taxon>
        <taxon>Bacteroidales</taxon>
        <taxon>Porphyromonadaceae</taxon>
        <taxon>Porphyromonas</taxon>
    </lineage>
</organism>
<protein>
    <submittedName>
        <fullName evidence="1">Uncharacterized protein</fullName>
    </submittedName>
</protein>
<reference evidence="1 2" key="1">
    <citation type="submission" date="2014-08" db="EMBL/GenBank/DDBJ databases">
        <title>Porphyromonas crevioricanis strain:COT-253_OH1447 Genome sequencing.</title>
        <authorList>
            <person name="Wallis C."/>
            <person name="Deusch O."/>
            <person name="O'Flynn C."/>
            <person name="Davis I."/>
            <person name="Jospin G."/>
            <person name="Darling A.E."/>
            <person name="Coil D.A."/>
            <person name="Alexiev A."/>
            <person name="Horsfall A."/>
            <person name="Kirkwood N."/>
            <person name="Harris S."/>
            <person name="Eisen J.A."/>
        </authorList>
    </citation>
    <scope>NUCLEOTIDE SEQUENCE [LARGE SCALE GENOMIC DNA]</scope>
    <source>
        <strain evidence="2">COT-253 OH1447</strain>
    </source>
</reference>
<sequence length="144" mass="16321">MSATVIAFHNYGWLLVPLRPLYGLFKGCFGNLVVPDFAEQQSQDIENEGVEIAFWARDQTLMSIIMQQELYCAMVSRSAKVLFLLCLAANATQMEAVARVYKFLEEEQEIAVTIPIDSKSRNEIGPKVASKRFRAYLCHLGYSF</sequence>
<dbReference type="RefSeq" id="WP_036890351.1">
    <property type="nucleotide sequence ID" value="NZ_JQJC01000029.1"/>
</dbReference>
<dbReference type="EMBL" id="JQJC01000029">
    <property type="protein sequence ID" value="KGN93149.1"/>
    <property type="molecule type" value="Genomic_DNA"/>
</dbReference>